<dbReference type="Proteomes" id="UP000199397">
    <property type="component" value="Unassembled WGS sequence"/>
</dbReference>
<sequence length="200" mass="22820">MLHMISLNQLILRTDVSGMPLEWIHFQTAVKLYYTEQVAYTCGTPILSIRGGVNAITGQRSHIELHSIIATLGSKQQLHQDYVPPLSNPLLFRRDNHICLYCGQHFQEKDLSRDHVHPLVHGGPDRWTNVVTACKPCNSRKGGRTPEQAHMPLLAIPFQPTYAEYVFLQGRNILADQMEFLSAHFPRSSKLHERRQLTGF</sequence>
<dbReference type="PROSITE" id="PS00028">
    <property type="entry name" value="ZINC_FINGER_C2H2_1"/>
    <property type="match status" value="1"/>
</dbReference>
<keyword evidence="2" id="KW-0378">Hydrolase</keyword>
<dbReference type="GO" id="GO:0004519">
    <property type="term" value="F:endonuclease activity"/>
    <property type="evidence" value="ECO:0007669"/>
    <property type="project" value="UniProtKB-KW"/>
</dbReference>
<dbReference type="SMART" id="SM00507">
    <property type="entry name" value="HNHc"/>
    <property type="match status" value="1"/>
</dbReference>
<dbReference type="STRING" id="525918.SAMN05660964_00243"/>
<reference evidence="2 3" key="1">
    <citation type="submission" date="2016-10" db="EMBL/GenBank/DDBJ databases">
        <authorList>
            <person name="de Groot N.N."/>
        </authorList>
    </citation>
    <scope>NUCLEOTIDE SEQUENCE [LARGE SCALE GENOMIC DNA]</scope>
    <source>
        <strain evidence="2 3">DSM 21228</strain>
    </source>
</reference>
<dbReference type="InterPro" id="IPR003615">
    <property type="entry name" value="HNH_nuc"/>
</dbReference>
<dbReference type="CDD" id="cd00085">
    <property type="entry name" value="HNHc"/>
    <property type="match status" value="1"/>
</dbReference>
<dbReference type="RefSeq" id="WP_245706866.1">
    <property type="nucleotide sequence ID" value="NZ_FNQP01000001.1"/>
</dbReference>
<dbReference type="EMBL" id="FNQP01000001">
    <property type="protein sequence ID" value="SDZ77865.1"/>
    <property type="molecule type" value="Genomic_DNA"/>
</dbReference>
<keyword evidence="2" id="KW-0255">Endonuclease</keyword>
<protein>
    <submittedName>
        <fullName evidence="2">5-methylcytosine-specific restriction endonuclease McrA</fullName>
    </submittedName>
</protein>
<evidence type="ECO:0000259" key="1">
    <source>
        <dbReference type="PROSITE" id="PS00028"/>
    </source>
</evidence>
<dbReference type="PANTHER" id="PTHR33877:SF2">
    <property type="entry name" value="OS07G0170200 PROTEIN"/>
    <property type="match status" value="1"/>
</dbReference>
<dbReference type="AlphaFoldDB" id="A0A1H3VSQ0"/>
<evidence type="ECO:0000313" key="2">
    <source>
        <dbReference type="EMBL" id="SDZ77865.1"/>
    </source>
</evidence>
<accession>A0A1H3VSQ0</accession>
<name>A0A1H3VSQ0_9GAMM</name>
<proteinExistence type="predicted"/>
<gene>
    <name evidence="2" type="ORF">SAMN05660964_00243</name>
</gene>
<dbReference type="PANTHER" id="PTHR33877">
    <property type="entry name" value="SLL1193 PROTEIN"/>
    <property type="match status" value="1"/>
</dbReference>
<dbReference type="Pfam" id="PF14279">
    <property type="entry name" value="HNH_5"/>
    <property type="match status" value="1"/>
</dbReference>
<dbReference type="InterPro" id="IPR052892">
    <property type="entry name" value="NA-targeting_endonuclease"/>
</dbReference>
<feature type="domain" description="C2H2-type" evidence="1">
    <location>
        <begin position="99"/>
        <end position="121"/>
    </location>
</feature>
<dbReference type="Gene3D" id="1.10.30.50">
    <property type="match status" value="1"/>
</dbReference>
<keyword evidence="2" id="KW-0540">Nuclease</keyword>
<organism evidence="2 3">
    <name type="scientific">Thiothrix caldifontis</name>
    <dbReference type="NCBI Taxonomy" id="525918"/>
    <lineage>
        <taxon>Bacteria</taxon>
        <taxon>Pseudomonadati</taxon>
        <taxon>Pseudomonadota</taxon>
        <taxon>Gammaproteobacteria</taxon>
        <taxon>Thiotrichales</taxon>
        <taxon>Thiotrichaceae</taxon>
        <taxon>Thiothrix</taxon>
    </lineage>
</organism>
<keyword evidence="3" id="KW-1185">Reference proteome</keyword>
<evidence type="ECO:0000313" key="3">
    <source>
        <dbReference type="Proteomes" id="UP000199397"/>
    </source>
</evidence>
<dbReference type="InterPro" id="IPR029471">
    <property type="entry name" value="HNH_5"/>
</dbReference>
<dbReference type="InterPro" id="IPR013087">
    <property type="entry name" value="Znf_C2H2_type"/>
</dbReference>